<protein>
    <recommendedName>
        <fullName evidence="1">ATPase BadF/BadG/BcrA/BcrD type domain-containing protein</fullName>
    </recommendedName>
</protein>
<dbReference type="PANTHER" id="PTHR12862">
    <property type="entry name" value="BADF TYPE ATPASE DOMAIN-CONTAINING PROTEIN"/>
    <property type="match status" value="1"/>
</dbReference>
<proteinExistence type="predicted"/>
<dbReference type="Gene3D" id="3.30.420.40">
    <property type="match status" value="2"/>
</dbReference>
<feature type="domain" description="ATPase BadF/BadG/BcrA/BcrD type" evidence="1">
    <location>
        <begin position="4"/>
        <end position="287"/>
    </location>
</feature>
<dbReference type="GO" id="GO:0045127">
    <property type="term" value="F:N-acetylglucosamine kinase activity"/>
    <property type="evidence" value="ECO:0007669"/>
    <property type="project" value="InterPro"/>
</dbReference>
<name>A0A9D1KYR6_9FIRM</name>
<evidence type="ECO:0000313" key="2">
    <source>
        <dbReference type="EMBL" id="HIU12808.1"/>
    </source>
</evidence>
<accession>A0A9D1KYR6</accession>
<dbReference type="CDD" id="cd24007">
    <property type="entry name" value="ASKHA_NBD_eukNAGK-like"/>
    <property type="match status" value="1"/>
</dbReference>
<evidence type="ECO:0000259" key="1">
    <source>
        <dbReference type="Pfam" id="PF01869"/>
    </source>
</evidence>
<comment type="caution">
    <text evidence="2">The sequence shown here is derived from an EMBL/GenBank/DDBJ whole genome shotgun (WGS) entry which is preliminary data.</text>
</comment>
<dbReference type="Pfam" id="PF01869">
    <property type="entry name" value="BcrAD_BadFG"/>
    <property type="match status" value="1"/>
</dbReference>
<dbReference type="InterPro" id="IPR039758">
    <property type="entry name" value="NAGK-like"/>
</dbReference>
<dbReference type="EMBL" id="DVMJ01000012">
    <property type="protein sequence ID" value="HIU12808.1"/>
    <property type="molecule type" value="Genomic_DNA"/>
</dbReference>
<evidence type="ECO:0000313" key="3">
    <source>
        <dbReference type="Proteomes" id="UP000824175"/>
    </source>
</evidence>
<reference evidence="2" key="2">
    <citation type="journal article" date="2021" name="PeerJ">
        <title>Extensive microbial diversity within the chicken gut microbiome revealed by metagenomics and culture.</title>
        <authorList>
            <person name="Gilroy R."/>
            <person name="Ravi A."/>
            <person name="Getino M."/>
            <person name="Pursley I."/>
            <person name="Horton D.L."/>
            <person name="Alikhan N.F."/>
            <person name="Baker D."/>
            <person name="Gharbi K."/>
            <person name="Hall N."/>
            <person name="Watson M."/>
            <person name="Adriaenssens E.M."/>
            <person name="Foster-Nyarko E."/>
            <person name="Jarju S."/>
            <person name="Secka A."/>
            <person name="Antonio M."/>
            <person name="Oren A."/>
            <person name="Chaudhuri R.R."/>
            <person name="La Ragione R."/>
            <person name="Hildebrand F."/>
            <person name="Pallen M.J."/>
        </authorList>
    </citation>
    <scope>NUCLEOTIDE SEQUENCE</scope>
    <source>
        <strain evidence="2">CHK195-11698</strain>
    </source>
</reference>
<dbReference type="PANTHER" id="PTHR12862:SF0">
    <property type="entry name" value="N-ACETYL-D-GLUCOSAMINE KINASE"/>
    <property type="match status" value="1"/>
</dbReference>
<dbReference type="InterPro" id="IPR043129">
    <property type="entry name" value="ATPase_NBD"/>
</dbReference>
<dbReference type="AlphaFoldDB" id="A0A9D1KYR6"/>
<sequence length="299" mass="32270">MHYIGIDGGGTKTLFALYDATGTCLAQLCLPSCHYLQVGPEKMKAILECGIDALKKQTCEPVAIGLGLAGYGQNQELVQKIDEVLMLTLKEHPYVVTSDARIALSGALHDAPGMLVIAGTGSIMLATDGKKDYRVGGWGALLGDEGSAYWLARRVLSLFTQQADGRLARTPLYELIHHGEGLDQDSALITRLKTGERERIAGFARYVYAGAKKADPYCLALYEKAGKFLANGLNTLSQHLSGEVIRASYAGGVFQAGAYIMEPLKKSLNCRIRLIDPLDGPAYGAYLLIKKKMEGANQK</sequence>
<dbReference type="Proteomes" id="UP000824175">
    <property type="component" value="Unassembled WGS sequence"/>
</dbReference>
<organism evidence="2 3">
    <name type="scientific">Candidatus Fimiplasma intestinipullorum</name>
    <dbReference type="NCBI Taxonomy" id="2840825"/>
    <lineage>
        <taxon>Bacteria</taxon>
        <taxon>Bacillati</taxon>
        <taxon>Bacillota</taxon>
        <taxon>Clostridia</taxon>
        <taxon>Eubacteriales</taxon>
        <taxon>Candidatus Fimiplasma</taxon>
    </lineage>
</organism>
<dbReference type="SUPFAM" id="SSF53067">
    <property type="entry name" value="Actin-like ATPase domain"/>
    <property type="match status" value="2"/>
</dbReference>
<reference evidence="2" key="1">
    <citation type="submission" date="2020-10" db="EMBL/GenBank/DDBJ databases">
        <authorList>
            <person name="Gilroy R."/>
        </authorList>
    </citation>
    <scope>NUCLEOTIDE SEQUENCE</scope>
    <source>
        <strain evidence="2">CHK195-11698</strain>
    </source>
</reference>
<dbReference type="InterPro" id="IPR002731">
    <property type="entry name" value="ATPase_BadF"/>
</dbReference>
<gene>
    <name evidence="2" type="ORF">IAD15_01885</name>
</gene>